<accession>A0AAU6SXX0</accession>
<feature type="transmembrane region" description="Helical" evidence="1">
    <location>
        <begin position="369"/>
        <end position="398"/>
    </location>
</feature>
<feature type="transmembrane region" description="Helical" evidence="1">
    <location>
        <begin position="163"/>
        <end position="180"/>
    </location>
</feature>
<sequence length="412" mass="48062">MPFKLKKYSQLEVIVALFFSIEYLREMFILINPYLINVLSLSFSLLIIILLKTRINKNVRVLIALMSFFIFSALIHGWFLNFFELQVLIYSVFKLTEVFAIVIFLSNVSERVFYNSLHLIVKVFIFINVVLFVYYFFALFDILPSVNRFVIFDYRFAGLSGEPAQFAQHCVFIIFSIFILMKNNFLNHSRFFLVVVFSMAAISFSNAIALLLLSLYMYYFFFVSSGDSLKKTLGVFLLVPVGYLVINNVFTRLKIDFDDIYPVLNQLTVLTDMPISSYDVVTSHNPVSVRIFEFMYSLSMINKPLGSGLGSTLPYSRFAGFIENDQFINMYGITQIGFELGYVPMVFLTIFLFWFLFYHSINLSVPIRLFVFSIVFFIFVMNGVGFKITWFFIFLLMINKGWFLKGTIRHNI</sequence>
<feature type="transmembrane region" description="Helical" evidence="1">
    <location>
        <begin position="27"/>
        <end position="49"/>
    </location>
</feature>
<evidence type="ECO:0000313" key="2">
    <source>
        <dbReference type="EMBL" id="XAG24772.1"/>
    </source>
</evidence>
<feature type="transmembrane region" description="Helical" evidence="1">
    <location>
        <begin position="233"/>
        <end position="250"/>
    </location>
</feature>
<feature type="transmembrane region" description="Helical" evidence="1">
    <location>
        <begin position="192"/>
        <end position="221"/>
    </location>
</feature>
<evidence type="ECO:0008006" key="3">
    <source>
        <dbReference type="Google" id="ProtNLM"/>
    </source>
</evidence>
<name>A0AAU6SXX0_UNCXX</name>
<feature type="transmembrane region" description="Helical" evidence="1">
    <location>
        <begin position="119"/>
        <end position="143"/>
    </location>
</feature>
<keyword evidence="1" id="KW-1133">Transmembrane helix</keyword>
<feature type="transmembrane region" description="Helical" evidence="1">
    <location>
        <begin position="336"/>
        <end position="357"/>
    </location>
</feature>
<evidence type="ECO:0000256" key="1">
    <source>
        <dbReference type="SAM" id="Phobius"/>
    </source>
</evidence>
<dbReference type="EMBL" id="CP095340">
    <property type="protein sequence ID" value="XAG24772.1"/>
    <property type="molecule type" value="Genomic_DNA"/>
</dbReference>
<organism evidence="2">
    <name type="scientific">bacterium 19CA03SA04</name>
    <dbReference type="NCBI Taxonomy" id="2920698"/>
    <lineage>
        <taxon>Bacteria</taxon>
    </lineage>
</organism>
<keyword evidence="1" id="KW-0472">Membrane</keyword>
<dbReference type="AlphaFoldDB" id="A0AAU6SXX0"/>
<protein>
    <recommendedName>
        <fullName evidence="3">O-antigen polymerase</fullName>
    </recommendedName>
</protein>
<gene>
    <name evidence="2" type="ORF">MRM62_00710</name>
</gene>
<feature type="transmembrane region" description="Helical" evidence="1">
    <location>
        <begin position="87"/>
        <end position="107"/>
    </location>
</feature>
<proteinExistence type="predicted"/>
<feature type="transmembrane region" description="Helical" evidence="1">
    <location>
        <begin position="61"/>
        <end position="81"/>
    </location>
</feature>
<keyword evidence="1" id="KW-0812">Transmembrane</keyword>
<reference evidence="2" key="1">
    <citation type="submission" date="2022-03" db="EMBL/GenBank/DDBJ databases">
        <title>Sea Food Isolates.</title>
        <authorList>
            <person name="Li c."/>
        </authorList>
    </citation>
    <scope>NUCLEOTIDE SEQUENCE</scope>
    <source>
        <strain evidence="2">19CA03SA04</strain>
    </source>
</reference>